<dbReference type="Gramene" id="PNT72080">
    <property type="protein sequence ID" value="PNT72080"/>
    <property type="gene ID" value="BRADI_2g39006v3"/>
</dbReference>
<dbReference type="AlphaFoldDB" id="A0A2K2DCS3"/>
<dbReference type="EnsemblPlants" id="PNT72079">
    <property type="protein sequence ID" value="PNT72079"/>
    <property type="gene ID" value="BRADI_2g39006v3"/>
</dbReference>
<protein>
    <submittedName>
        <fullName evidence="2 3">Uncharacterized protein</fullName>
    </submittedName>
</protein>
<feature type="region of interest" description="Disordered" evidence="1">
    <location>
        <begin position="135"/>
        <end position="154"/>
    </location>
</feature>
<dbReference type="Proteomes" id="UP000008810">
    <property type="component" value="Chromosome 2"/>
</dbReference>
<reference evidence="2" key="2">
    <citation type="submission" date="2017-06" db="EMBL/GenBank/DDBJ databases">
        <title>WGS assembly of Brachypodium distachyon.</title>
        <authorList>
            <consortium name="The International Brachypodium Initiative"/>
            <person name="Lucas S."/>
            <person name="Harmon-Smith M."/>
            <person name="Lail K."/>
            <person name="Tice H."/>
            <person name="Grimwood J."/>
            <person name="Bruce D."/>
            <person name="Barry K."/>
            <person name="Shu S."/>
            <person name="Lindquist E."/>
            <person name="Wang M."/>
            <person name="Pitluck S."/>
            <person name="Vogel J.P."/>
            <person name="Garvin D.F."/>
            <person name="Mockler T.C."/>
            <person name="Schmutz J."/>
            <person name="Rokhsar D."/>
            <person name="Bevan M.W."/>
        </authorList>
    </citation>
    <scope>NUCLEOTIDE SEQUENCE</scope>
    <source>
        <strain evidence="2">Bd21</strain>
    </source>
</reference>
<feature type="compositionally biased region" description="Basic and acidic residues" evidence="1">
    <location>
        <begin position="85"/>
        <end position="96"/>
    </location>
</feature>
<feature type="compositionally biased region" description="Basic residues" evidence="1">
    <location>
        <begin position="23"/>
        <end position="37"/>
    </location>
</feature>
<name>A0A2K2DCS3_BRADI</name>
<dbReference type="EMBL" id="CM000881">
    <property type="protein sequence ID" value="PNT72079.1"/>
    <property type="molecule type" value="Genomic_DNA"/>
</dbReference>
<gene>
    <name evidence="2" type="ORF">BRADI_2g39006v3</name>
</gene>
<reference evidence="2 3" key="1">
    <citation type="journal article" date="2010" name="Nature">
        <title>Genome sequencing and analysis of the model grass Brachypodium distachyon.</title>
        <authorList>
            <consortium name="International Brachypodium Initiative"/>
        </authorList>
    </citation>
    <scope>NUCLEOTIDE SEQUENCE [LARGE SCALE GENOMIC DNA]</scope>
    <source>
        <strain evidence="2 3">Bd21</strain>
    </source>
</reference>
<dbReference type="InParanoid" id="A0A2K2DCS3"/>
<dbReference type="EMBL" id="CM000881">
    <property type="protein sequence ID" value="PNT72080.1"/>
    <property type="molecule type" value="Genomic_DNA"/>
</dbReference>
<dbReference type="EnsemblPlants" id="PNT72078">
    <property type="protein sequence ID" value="PNT72078"/>
    <property type="gene ID" value="BRADI_2g39006v3"/>
</dbReference>
<dbReference type="Gramene" id="PNT72078">
    <property type="protein sequence ID" value="PNT72078"/>
    <property type="gene ID" value="BRADI_2g39006v3"/>
</dbReference>
<reference evidence="3" key="3">
    <citation type="submission" date="2018-08" db="UniProtKB">
        <authorList>
            <consortium name="EnsemblPlants"/>
        </authorList>
    </citation>
    <scope>IDENTIFICATION</scope>
    <source>
        <strain evidence="3">cv. Bd21</strain>
    </source>
</reference>
<evidence type="ECO:0000256" key="1">
    <source>
        <dbReference type="SAM" id="MobiDB-lite"/>
    </source>
</evidence>
<evidence type="ECO:0000313" key="3">
    <source>
        <dbReference type="EnsemblPlants" id="PNT72078"/>
    </source>
</evidence>
<feature type="region of interest" description="Disordered" evidence="1">
    <location>
        <begin position="76"/>
        <end position="115"/>
    </location>
</feature>
<feature type="compositionally biased region" description="Low complexity" evidence="1">
    <location>
        <begin position="139"/>
        <end position="154"/>
    </location>
</feature>
<organism evidence="2">
    <name type="scientific">Brachypodium distachyon</name>
    <name type="common">Purple false brome</name>
    <name type="synonym">Trachynia distachya</name>
    <dbReference type="NCBI Taxonomy" id="15368"/>
    <lineage>
        <taxon>Eukaryota</taxon>
        <taxon>Viridiplantae</taxon>
        <taxon>Streptophyta</taxon>
        <taxon>Embryophyta</taxon>
        <taxon>Tracheophyta</taxon>
        <taxon>Spermatophyta</taxon>
        <taxon>Magnoliopsida</taxon>
        <taxon>Liliopsida</taxon>
        <taxon>Poales</taxon>
        <taxon>Poaceae</taxon>
        <taxon>BOP clade</taxon>
        <taxon>Pooideae</taxon>
        <taxon>Stipodae</taxon>
        <taxon>Brachypodieae</taxon>
        <taxon>Brachypodium</taxon>
    </lineage>
</organism>
<dbReference type="Gramene" id="PNT72079">
    <property type="protein sequence ID" value="PNT72079"/>
    <property type="gene ID" value="BRADI_2g39006v3"/>
</dbReference>
<feature type="region of interest" description="Disordered" evidence="1">
    <location>
        <begin position="1"/>
        <end position="62"/>
    </location>
</feature>
<evidence type="ECO:0000313" key="2">
    <source>
        <dbReference type="EMBL" id="PNT72080.1"/>
    </source>
</evidence>
<accession>A0A2K2DCS3</accession>
<dbReference type="EMBL" id="CM000881">
    <property type="protein sequence ID" value="PNT72078.1"/>
    <property type="molecule type" value="Genomic_DNA"/>
</dbReference>
<keyword evidence="4" id="KW-1185">Reference proteome</keyword>
<sequence length="174" mass="18330">MARADAVSAALRKATAIPASGSSHRRPSPAGSHRRTRAGGGGAGGDHTSHASPPRPQPPPASHSLFLAAIAMVLHDPRPPGLLDRSGERERERRGEGGGVKLGPIHHFSPPPEKSTTLLGRDAVTAAWRRPSRLDRTGVASPPVRSSAPAPDVASRCRSAHPRAWGDFSWIRLC</sequence>
<dbReference type="EnsemblPlants" id="PNT72080">
    <property type="protein sequence ID" value="PNT72080"/>
    <property type="gene ID" value="BRADI_2g39006v3"/>
</dbReference>
<proteinExistence type="predicted"/>
<evidence type="ECO:0000313" key="4">
    <source>
        <dbReference type="Proteomes" id="UP000008810"/>
    </source>
</evidence>